<protein>
    <recommendedName>
        <fullName evidence="5">HTH luxR-type domain-containing protein</fullName>
    </recommendedName>
</protein>
<dbReference type="InterPro" id="IPR016032">
    <property type="entry name" value="Sig_transdc_resp-reg_C-effctor"/>
</dbReference>
<feature type="domain" description="HTH luxR-type" evidence="5">
    <location>
        <begin position="316"/>
        <end position="381"/>
    </location>
</feature>
<dbReference type="Gene3D" id="1.10.10.10">
    <property type="entry name" value="Winged helix-like DNA-binding domain superfamily/Winged helix DNA-binding domain"/>
    <property type="match status" value="1"/>
</dbReference>
<keyword evidence="2" id="KW-0238">DNA-binding</keyword>
<proteinExistence type="predicted"/>
<name>A0ABQ3PBW4_9ACTN</name>
<organism evidence="6 7">
    <name type="scientific">Streptomyces hydrogenans</name>
    <dbReference type="NCBI Taxonomy" id="1873719"/>
    <lineage>
        <taxon>Bacteria</taxon>
        <taxon>Bacillati</taxon>
        <taxon>Actinomycetota</taxon>
        <taxon>Actinomycetes</taxon>
        <taxon>Kitasatosporales</taxon>
        <taxon>Streptomycetaceae</taxon>
        <taxon>Streptomyces</taxon>
    </lineage>
</organism>
<keyword evidence="3" id="KW-0804">Transcription</keyword>
<dbReference type="CDD" id="cd06170">
    <property type="entry name" value="LuxR_C_like"/>
    <property type="match status" value="1"/>
</dbReference>
<dbReference type="Proteomes" id="UP001052739">
    <property type="component" value="Unassembled WGS sequence"/>
</dbReference>
<evidence type="ECO:0000313" key="7">
    <source>
        <dbReference type="Proteomes" id="UP001052739"/>
    </source>
</evidence>
<evidence type="ECO:0000256" key="3">
    <source>
        <dbReference type="ARBA" id="ARBA00023163"/>
    </source>
</evidence>
<dbReference type="Pfam" id="PF00196">
    <property type="entry name" value="GerE"/>
    <property type="match status" value="1"/>
</dbReference>
<dbReference type="EMBL" id="BNDW01000019">
    <property type="protein sequence ID" value="GHI22512.1"/>
    <property type="molecule type" value="Genomic_DNA"/>
</dbReference>
<keyword evidence="1" id="KW-0805">Transcription regulation</keyword>
<evidence type="ECO:0000259" key="5">
    <source>
        <dbReference type="PROSITE" id="PS50043"/>
    </source>
</evidence>
<dbReference type="RefSeq" id="WP_226651839.1">
    <property type="nucleotide sequence ID" value="NZ_BNDW01000019.1"/>
</dbReference>
<comment type="caution">
    <text evidence="6">The sequence shown here is derived from an EMBL/GenBank/DDBJ whole genome shotgun (WGS) entry which is preliminary data.</text>
</comment>
<dbReference type="PRINTS" id="PR00038">
    <property type="entry name" value="HTHLUXR"/>
</dbReference>
<evidence type="ECO:0000256" key="4">
    <source>
        <dbReference type="SAM" id="MobiDB-lite"/>
    </source>
</evidence>
<evidence type="ECO:0000256" key="2">
    <source>
        <dbReference type="ARBA" id="ARBA00023125"/>
    </source>
</evidence>
<evidence type="ECO:0000313" key="6">
    <source>
        <dbReference type="EMBL" id="GHI22512.1"/>
    </source>
</evidence>
<dbReference type="PANTHER" id="PTHR44688">
    <property type="entry name" value="DNA-BINDING TRANSCRIPTIONAL ACTIVATOR DEVR_DOSR"/>
    <property type="match status" value="1"/>
</dbReference>
<accession>A0ABQ3PBW4</accession>
<dbReference type="InterPro" id="IPR036388">
    <property type="entry name" value="WH-like_DNA-bd_sf"/>
</dbReference>
<dbReference type="PROSITE" id="PS50043">
    <property type="entry name" value="HTH_LUXR_2"/>
    <property type="match status" value="1"/>
</dbReference>
<dbReference type="InterPro" id="IPR000792">
    <property type="entry name" value="Tscrpt_reg_LuxR_C"/>
</dbReference>
<sequence length="395" mass="41441">MTRYEGAGRVGRIRDSVVAAAAAARGVDEFFAGVMRAARPVFRSEVWAGITVDPVTLMNTGGHYRRAVPLRYLPRMLDIEYREGDVNGLPQLARGPGPVGVLGEAVGGVRDRSPRYRDIIRPLGLTDEVRILLRDRYGVWGALILGTGGDTPPYGPEADAVARAIARPLGESLRRLHLARRAEAGGDGAVPAGDCPAPALVLLDDAYAPVQLSPTAGLWLGELLAPGEPRPPGSGAAGRGAPAGRTEGGLPPALYGVAAAVRAAAPGPGSSGSLASWAHTRSRGRVRLHAWRMDGPGPARVAVAVEPAGPGEHIALVMAAHGLTPREAEITGLVLHGRSTAEISRLTRLSPYTVQEHLTSVFDKTGVRGRRDLVATLFARHVAPNMLKDAETEGV</sequence>
<dbReference type="SUPFAM" id="SSF46894">
    <property type="entry name" value="C-terminal effector domain of the bipartite response regulators"/>
    <property type="match status" value="1"/>
</dbReference>
<dbReference type="PANTHER" id="PTHR44688:SF16">
    <property type="entry name" value="DNA-BINDING TRANSCRIPTIONAL ACTIVATOR DEVR_DOSR"/>
    <property type="match status" value="1"/>
</dbReference>
<reference evidence="6" key="1">
    <citation type="submission" date="2024-05" db="EMBL/GenBank/DDBJ databases">
        <title>Whole genome shotgun sequence of Streptomyces hydrogenans NBRC 13475.</title>
        <authorList>
            <person name="Komaki H."/>
            <person name="Tamura T."/>
        </authorList>
    </citation>
    <scope>NUCLEOTIDE SEQUENCE</scope>
    <source>
        <strain evidence="6">NBRC 13475</strain>
    </source>
</reference>
<dbReference type="SMART" id="SM00421">
    <property type="entry name" value="HTH_LUXR"/>
    <property type="match status" value="1"/>
</dbReference>
<keyword evidence="7" id="KW-1185">Reference proteome</keyword>
<evidence type="ECO:0000256" key="1">
    <source>
        <dbReference type="ARBA" id="ARBA00023015"/>
    </source>
</evidence>
<feature type="compositionally biased region" description="Low complexity" evidence="4">
    <location>
        <begin position="239"/>
        <end position="248"/>
    </location>
</feature>
<gene>
    <name evidence="6" type="ORF">Shyd_38830</name>
</gene>
<feature type="region of interest" description="Disordered" evidence="4">
    <location>
        <begin position="223"/>
        <end position="248"/>
    </location>
</feature>
<dbReference type="PROSITE" id="PS00622">
    <property type="entry name" value="HTH_LUXR_1"/>
    <property type="match status" value="1"/>
</dbReference>